<dbReference type="PANTHER" id="PTHR46700:SF1">
    <property type="entry name" value="ARM REPEAT SUPERFAMILY PROTEIN"/>
    <property type="match status" value="1"/>
</dbReference>
<dbReference type="AlphaFoldDB" id="A0A5B7C240"/>
<reference evidence="1" key="1">
    <citation type="submission" date="2019-08" db="EMBL/GenBank/DDBJ databases">
        <title>Reference gene set and small RNA set construction with multiple tissues from Davidia involucrata Baill.</title>
        <authorList>
            <person name="Yang H."/>
            <person name="Zhou C."/>
            <person name="Li G."/>
            <person name="Wang J."/>
            <person name="Gao P."/>
            <person name="Wang M."/>
            <person name="Wang R."/>
            <person name="Zhao Y."/>
        </authorList>
    </citation>
    <scope>NUCLEOTIDE SEQUENCE</scope>
    <source>
        <tissue evidence="1">Mixed with DoveR01_LX</tissue>
    </source>
</reference>
<accession>A0A5B7C240</accession>
<name>A0A5B7C240_DAVIN</name>
<proteinExistence type="predicted"/>
<gene>
    <name evidence="1" type="ORF">Din_044571</name>
</gene>
<organism evidence="1">
    <name type="scientific">Davidia involucrata</name>
    <name type="common">Dove tree</name>
    <dbReference type="NCBI Taxonomy" id="16924"/>
    <lineage>
        <taxon>Eukaryota</taxon>
        <taxon>Viridiplantae</taxon>
        <taxon>Streptophyta</taxon>
        <taxon>Embryophyta</taxon>
        <taxon>Tracheophyta</taxon>
        <taxon>Spermatophyta</taxon>
        <taxon>Magnoliopsida</taxon>
        <taxon>eudicotyledons</taxon>
        <taxon>Gunneridae</taxon>
        <taxon>Pentapetalae</taxon>
        <taxon>asterids</taxon>
        <taxon>Cornales</taxon>
        <taxon>Nyssaceae</taxon>
        <taxon>Davidia</taxon>
    </lineage>
</organism>
<evidence type="ECO:0000313" key="1">
    <source>
        <dbReference type="EMBL" id="MPA75130.1"/>
    </source>
</evidence>
<dbReference type="EMBL" id="GHES01044571">
    <property type="protein sequence ID" value="MPA75130.1"/>
    <property type="molecule type" value="Transcribed_RNA"/>
</dbReference>
<sequence>MRQRRALSDLLRLSESSETGLDGEAEEEVKKNVEALEELNRVVKRLQCDDDDVLRGAIDVRRLTKEDSEERMTLALLGAIPPLVASLDLNDLDSHITSLYQGRPCAKATKAIA</sequence>
<dbReference type="PANTHER" id="PTHR46700">
    <property type="entry name" value="ARM REPEAT SUPERFAMILY PROTEIN"/>
    <property type="match status" value="1"/>
</dbReference>
<protein>
    <submittedName>
        <fullName evidence="1">Putative Armadillo</fullName>
    </submittedName>
</protein>